<keyword evidence="2" id="KW-1185">Reference proteome</keyword>
<evidence type="ECO:0000313" key="2">
    <source>
        <dbReference type="Proteomes" id="UP000597877"/>
    </source>
</evidence>
<evidence type="ECO:0000313" key="1">
    <source>
        <dbReference type="EMBL" id="MBC5667060.1"/>
    </source>
</evidence>
<organism evidence="1 2">
    <name type="scientific">Eubacterium segne</name>
    <dbReference type="NCBI Taxonomy" id="2763045"/>
    <lineage>
        <taxon>Bacteria</taxon>
        <taxon>Bacillati</taxon>
        <taxon>Bacillota</taxon>
        <taxon>Clostridia</taxon>
        <taxon>Eubacteriales</taxon>
        <taxon>Eubacteriaceae</taxon>
        <taxon>Eubacterium</taxon>
    </lineage>
</organism>
<name>A0ABR7F2L1_9FIRM</name>
<comment type="caution">
    <text evidence="1">The sequence shown here is derived from an EMBL/GenBank/DDBJ whole genome shotgun (WGS) entry which is preliminary data.</text>
</comment>
<dbReference type="NCBIfam" id="TIGR04223">
    <property type="entry name" value="quorum_AgrD"/>
    <property type="match status" value="1"/>
</dbReference>
<sequence length="45" mass="5120">MVKPSAKLVEKTLNRMLKVDANSTSCALIYQPKAPKELERFRGEK</sequence>
<reference evidence="1 2" key="1">
    <citation type="submission" date="2020-08" db="EMBL/GenBank/DDBJ databases">
        <title>Genome public.</title>
        <authorList>
            <person name="Liu C."/>
            <person name="Sun Q."/>
        </authorList>
    </citation>
    <scope>NUCLEOTIDE SEQUENCE [LARGE SCALE GENOMIC DNA]</scope>
    <source>
        <strain evidence="1 2">BX4</strain>
    </source>
</reference>
<protein>
    <submittedName>
        <fullName evidence="1">Cyclic lactone autoinducer peptide</fullName>
    </submittedName>
</protein>
<gene>
    <name evidence="1" type="ORF">H8S00_03515</name>
</gene>
<proteinExistence type="predicted"/>
<dbReference type="InterPro" id="IPR009229">
    <property type="entry name" value="AgrD"/>
</dbReference>
<dbReference type="Proteomes" id="UP000597877">
    <property type="component" value="Unassembled WGS sequence"/>
</dbReference>
<dbReference type="EMBL" id="JACOOZ010000002">
    <property type="protein sequence ID" value="MBC5667060.1"/>
    <property type="molecule type" value="Genomic_DNA"/>
</dbReference>
<accession>A0ABR7F2L1</accession>